<reference evidence="1" key="2">
    <citation type="journal article" date="2023" name="BMC Genomics">
        <title>Pest status, molecular evolution, and epigenetic factors derived from the genome assembly of Frankliniella fusca, a thysanopteran phytovirus vector.</title>
        <authorList>
            <person name="Catto M.A."/>
            <person name="Labadie P.E."/>
            <person name="Jacobson A.L."/>
            <person name="Kennedy G.G."/>
            <person name="Srinivasan R."/>
            <person name="Hunt B.G."/>
        </authorList>
    </citation>
    <scope>NUCLEOTIDE SEQUENCE</scope>
    <source>
        <strain evidence="1">PL_HMW_Pooled</strain>
    </source>
</reference>
<protein>
    <submittedName>
        <fullName evidence="1">D-alanine--D-alanine ligase</fullName>
    </submittedName>
</protein>
<dbReference type="Proteomes" id="UP001219518">
    <property type="component" value="Unassembled WGS sequence"/>
</dbReference>
<accession>A0AAE1H9S5</accession>
<comment type="caution">
    <text evidence="1">The sequence shown here is derived from an EMBL/GenBank/DDBJ whole genome shotgun (WGS) entry which is preliminary data.</text>
</comment>
<sequence>MSGASESSSNSGRSGDVNSYVNIIASHWWDDVFEAADLEKFVKHSIPFLDNAHEGASSSKFQGGKGDIISDVLSVSDLSSTSSGSLAQQYSSDPKRACSADASRFLYPSRLKILAAKIALNSGKQYLSSSGQVRRARHLKKSCHSNCKRCHHPKLTATERQVILDKFWSLKNHEKQWMFICNQVSVSSPKRKFSVQGSKGEKSCSREYFLTVNGRKRKVCKTMFKHTLCICDSWIDSALSHVPIGLPDLRGRSKTK</sequence>
<name>A0AAE1H9S5_9NEOP</name>
<proteinExistence type="predicted"/>
<dbReference type="PANTHER" id="PTHR10773">
    <property type="entry name" value="DNA-DIRECTED RNA POLYMERASES I, II, AND III SUBUNIT RPABC2"/>
    <property type="match status" value="1"/>
</dbReference>
<dbReference type="EMBL" id="JAHWGI010000530">
    <property type="protein sequence ID" value="KAK3916455.1"/>
    <property type="molecule type" value="Genomic_DNA"/>
</dbReference>
<evidence type="ECO:0000313" key="1">
    <source>
        <dbReference type="EMBL" id="KAK3916455.1"/>
    </source>
</evidence>
<keyword evidence="2" id="KW-1185">Reference proteome</keyword>
<evidence type="ECO:0000313" key="2">
    <source>
        <dbReference type="Proteomes" id="UP001219518"/>
    </source>
</evidence>
<keyword evidence="1" id="KW-0436">Ligase</keyword>
<gene>
    <name evidence="1" type="ORF">KUF71_025639</name>
</gene>
<reference evidence="1" key="1">
    <citation type="submission" date="2021-07" db="EMBL/GenBank/DDBJ databases">
        <authorList>
            <person name="Catto M.A."/>
            <person name="Jacobson A."/>
            <person name="Kennedy G."/>
            <person name="Labadie P."/>
            <person name="Hunt B.G."/>
            <person name="Srinivasan R."/>
        </authorList>
    </citation>
    <scope>NUCLEOTIDE SEQUENCE</scope>
    <source>
        <strain evidence="1">PL_HMW_Pooled</strain>
        <tissue evidence="1">Head</tissue>
    </source>
</reference>
<dbReference type="AlphaFoldDB" id="A0AAE1H9S5"/>
<organism evidence="1 2">
    <name type="scientific">Frankliniella fusca</name>
    <dbReference type="NCBI Taxonomy" id="407009"/>
    <lineage>
        <taxon>Eukaryota</taxon>
        <taxon>Metazoa</taxon>
        <taxon>Ecdysozoa</taxon>
        <taxon>Arthropoda</taxon>
        <taxon>Hexapoda</taxon>
        <taxon>Insecta</taxon>
        <taxon>Pterygota</taxon>
        <taxon>Neoptera</taxon>
        <taxon>Paraneoptera</taxon>
        <taxon>Thysanoptera</taxon>
        <taxon>Terebrantia</taxon>
        <taxon>Thripoidea</taxon>
        <taxon>Thripidae</taxon>
        <taxon>Frankliniella</taxon>
    </lineage>
</organism>
<dbReference type="PANTHER" id="PTHR10773:SF19">
    <property type="match status" value="1"/>
</dbReference>
<dbReference type="GO" id="GO:0016874">
    <property type="term" value="F:ligase activity"/>
    <property type="evidence" value="ECO:0007669"/>
    <property type="project" value="UniProtKB-KW"/>
</dbReference>